<keyword evidence="4 8" id="KW-0028">Amino-acid biosynthesis</keyword>
<evidence type="ECO:0000256" key="2">
    <source>
        <dbReference type="ARBA" id="ARBA00011475"/>
    </source>
</evidence>
<dbReference type="EC" id="2.3.1.1" evidence="8"/>
<reference evidence="9 10" key="1">
    <citation type="journal article" date="2019" name="Nat. Microbiol.">
        <title>Mediterranean grassland soil C-N compound turnover is dependent on rainfall and depth, and is mediated by genomically divergent microorganisms.</title>
        <authorList>
            <person name="Diamond S."/>
            <person name="Andeer P.F."/>
            <person name="Li Z."/>
            <person name="Crits-Christoph A."/>
            <person name="Burstein D."/>
            <person name="Anantharaman K."/>
            <person name="Lane K.R."/>
            <person name="Thomas B.C."/>
            <person name="Pan C."/>
            <person name="Northen T.R."/>
            <person name="Banfield J.F."/>
        </authorList>
    </citation>
    <scope>NUCLEOTIDE SEQUENCE [LARGE SCALE GENOMIC DNA]</scope>
    <source>
        <strain evidence="9">WS_2</strain>
    </source>
</reference>
<proteinExistence type="inferred from homology"/>
<evidence type="ECO:0000256" key="8">
    <source>
        <dbReference type="HAMAP-Rule" id="MF_01106"/>
    </source>
</evidence>
<dbReference type="Proteomes" id="UP000317716">
    <property type="component" value="Unassembled WGS sequence"/>
</dbReference>
<dbReference type="InterPro" id="IPR016117">
    <property type="entry name" value="ArgJ-like_dom_sf"/>
</dbReference>
<feature type="active site" description="Nucleophile" evidence="8">
    <location>
        <position position="190"/>
    </location>
</feature>
<dbReference type="GO" id="GO:0004358">
    <property type="term" value="F:L-glutamate N-acetyltransferase activity, acting on acetyl-L-ornithine as donor"/>
    <property type="evidence" value="ECO:0007669"/>
    <property type="project" value="UniProtKB-UniRule"/>
</dbReference>
<comment type="pathway">
    <text evidence="8">Amino-acid biosynthesis; L-arginine biosynthesis; N(2)-acetyl-L-ornithine from L-glutamate: step 1/4.</text>
</comment>
<dbReference type="EC" id="2.3.1.35" evidence="8"/>
<dbReference type="InterPro" id="IPR042195">
    <property type="entry name" value="ArgJ_beta_C"/>
</dbReference>
<protein>
    <recommendedName>
        <fullName evidence="8">Arginine biosynthesis bifunctional protein ArgJ</fullName>
    </recommendedName>
    <domain>
        <recommendedName>
            <fullName evidence="8">Glutamate N-acetyltransferase</fullName>
            <ecNumber evidence="8">2.3.1.35</ecNumber>
        </recommendedName>
        <alternativeName>
            <fullName evidence="8">Ornithine acetyltransferase</fullName>
            <shortName evidence="8">OATase</shortName>
        </alternativeName>
        <alternativeName>
            <fullName evidence="8">Ornithine transacetylase</fullName>
        </alternativeName>
    </domain>
    <domain>
        <recommendedName>
            <fullName evidence="8">Amino-acid acetyltransferase</fullName>
            <ecNumber evidence="8">2.3.1.1</ecNumber>
        </recommendedName>
        <alternativeName>
            <fullName evidence="8">N-acetylglutamate synthase</fullName>
            <shortName evidence="8">AGSase</shortName>
        </alternativeName>
    </domain>
    <component>
        <recommendedName>
            <fullName evidence="8">Arginine biosynthesis bifunctional protein ArgJ alpha chain</fullName>
        </recommendedName>
    </component>
    <component>
        <recommendedName>
            <fullName evidence="8">Arginine biosynthesis bifunctional protein ArgJ beta chain</fullName>
        </recommendedName>
    </component>
</protein>
<dbReference type="PANTHER" id="PTHR23100">
    <property type="entry name" value="ARGININE BIOSYNTHESIS BIFUNCTIONAL PROTEIN ARGJ"/>
    <property type="match status" value="1"/>
</dbReference>
<feature type="binding site" evidence="8">
    <location>
        <position position="153"/>
    </location>
    <ligand>
        <name>substrate</name>
    </ligand>
</feature>
<dbReference type="FunFam" id="3.60.70.12:FF:000001">
    <property type="entry name" value="Arginine biosynthesis bifunctional protein ArgJ, chloroplastic"/>
    <property type="match status" value="1"/>
</dbReference>
<dbReference type="HAMAP" id="MF_01106">
    <property type="entry name" value="ArgJ"/>
    <property type="match status" value="1"/>
</dbReference>
<feature type="site" description="Involved in the stabilization of negative charge on the oxyanion by the formation of the oxyanion hole" evidence="8">
    <location>
        <position position="117"/>
    </location>
</feature>
<comment type="similarity">
    <text evidence="1 8">Belongs to the ArgJ family.</text>
</comment>
<evidence type="ECO:0000256" key="7">
    <source>
        <dbReference type="ARBA" id="ARBA00023315"/>
    </source>
</evidence>
<dbReference type="InterPro" id="IPR002813">
    <property type="entry name" value="Arg_biosynth_ArgJ"/>
</dbReference>
<evidence type="ECO:0000256" key="3">
    <source>
        <dbReference type="ARBA" id="ARBA00022571"/>
    </source>
</evidence>
<evidence type="ECO:0000256" key="5">
    <source>
        <dbReference type="ARBA" id="ARBA00022679"/>
    </source>
</evidence>
<evidence type="ECO:0000256" key="1">
    <source>
        <dbReference type="ARBA" id="ARBA00006774"/>
    </source>
</evidence>
<feature type="binding site" evidence="8">
    <location>
        <position position="276"/>
    </location>
    <ligand>
        <name>substrate</name>
    </ligand>
</feature>
<dbReference type="NCBIfam" id="TIGR00120">
    <property type="entry name" value="ArgJ"/>
    <property type="match status" value="1"/>
</dbReference>
<dbReference type="EMBL" id="VBOS01000559">
    <property type="protein sequence ID" value="TMQ46959.1"/>
    <property type="molecule type" value="Genomic_DNA"/>
</dbReference>
<keyword evidence="5 8" id="KW-0808">Transferase</keyword>
<keyword evidence="3 8" id="KW-0055">Arginine biosynthesis</keyword>
<dbReference type="PANTHER" id="PTHR23100:SF0">
    <property type="entry name" value="ARGININE BIOSYNTHESIS BIFUNCTIONAL PROTEIN ARGJ, MITOCHONDRIAL"/>
    <property type="match status" value="1"/>
</dbReference>
<evidence type="ECO:0000313" key="10">
    <source>
        <dbReference type="Proteomes" id="UP000317716"/>
    </source>
</evidence>
<dbReference type="UniPathway" id="UPA00068">
    <property type="reaction ID" value="UER00106"/>
</dbReference>
<feature type="binding site" evidence="8">
    <location>
        <position position="190"/>
    </location>
    <ligand>
        <name>substrate</name>
    </ligand>
</feature>
<dbReference type="AlphaFoldDB" id="A0A538S6E7"/>
<dbReference type="CDD" id="cd02152">
    <property type="entry name" value="OAT"/>
    <property type="match status" value="1"/>
</dbReference>
<name>A0A538S6E7_UNCEI</name>
<keyword evidence="7 8" id="KW-0012">Acyltransferase</keyword>
<dbReference type="GO" id="GO:0006526">
    <property type="term" value="P:L-arginine biosynthetic process"/>
    <property type="evidence" value="ECO:0007669"/>
    <property type="project" value="UniProtKB-UniRule"/>
</dbReference>
<comment type="pathway">
    <text evidence="8">Amino-acid biosynthesis; L-arginine biosynthesis; L-ornithine and N-acetyl-L-glutamate from L-glutamate and N(2)-acetyl-L-ornithine (cyclic): step 1/1.</text>
</comment>
<feature type="site" description="Cleavage; by autolysis" evidence="8">
    <location>
        <begin position="189"/>
        <end position="190"/>
    </location>
</feature>
<evidence type="ECO:0000256" key="6">
    <source>
        <dbReference type="ARBA" id="ARBA00022813"/>
    </source>
</evidence>
<dbReference type="GO" id="GO:0004042">
    <property type="term" value="F:L-glutamate N-acetyltransferase activity"/>
    <property type="evidence" value="ECO:0007669"/>
    <property type="project" value="UniProtKB-UniRule"/>
</dbReference>
<feature type="binding site" evidence="8">
    <location>
        <position position="399"/>
    </location>
    <ligand>
        <name>substrate</name>
    </ligand>
</feature>
<dbReference type="GO" id="GO:0005737">
    <property type="term" value="C:cytoplasm"/>
    <property type="evidence" value="ECO:0007669"/>
    <property type="project" value="UniProtKB-SubCell"/>
</dbReference>
<feature type="chain" id="PRO_5023299251" description="Arginine biosynthesis bifunctional protein ArgJ beta chain" evidence="8">
    <location>
        <begin position="190"/>
        <end position="404"/>
    </location>
</feature>
<dbReference type="SUPFAM" id="SSF56266">
    <property type="entry name" value="DmpA/ArgJ-like"/>
    <property type="match status" value="1"/>
</dbReference>
<comment type="function">
    <text evidence="8">Catalyzes two activities which are involved in the cyclic version of arginine biosynthesis: the synthesis of N-acetylglutamate from glutamate and acetyl-CoA as the acetyl donor, and of ornithine by transacetylation between N(2)-acetylornithine and glutamate.</text>
</comment>
<gene>
    <name evidence="8 9" type="primary">argJ</name>
    <name evidence="9" type="ORF">E6K72_14455</name>
</gene>
<keyword evidence="8" id="KW-0963">Cytoplasm</keyword>
<dbReference type="NCBIfam" id="NF003802">
    <property type="entry name" value="PRK05388.1"/>
    <property type="match status" value="1"/>
</dbReference>
<comment type="subunit">
    <text evidence="2 8">Heterotetramer of two alpha and two beta chains.</text>
</comment>
<feature type="binding site" evidence="8">
    <location>
        <position position="179"/>
    </location>
    <ligand>
        <name>substrate</name>
    </ligand>
</feature>
<comment type="catalytic activity">
    <reaction evidence="8">
        <text>N(2)-acetyl-L-ornithine + L-glutamate = N-acetyl-L-glutamate + L-ornithine</text>
        <dbReference type="Rhea" id="RHEA:15349"/>
        <dbReference type="ChEBI" id="CHEBI:29985"/>
        <dbReference type="ChEBI" id="CHEBI:44337"/>
        <dbReference type="ChEBI" id="CHEBI:46911"/>
        <dbReference type="ChEBI" id="CHEBI:57805"/>
        <dbReference type="EC" id="2.3.1.35"/>
    </reaction>
</comment>
<feature type="site" description="Involved in the stabilization of negative charge on the oxyanion by the formation of the oxyanion hole" evidence="8">
    <location>
        <position position="116"/>
    </location>
</feature>
<accession>A0A538S6E7</accession>
<feature type="binding site" evidence="8">
    <location>
        <position position="404"/>
    </location>
    <ligand>
        <name>substrate</name>
    </ligand>
</feature>
<dbReference type="Gene3D" id="3.10.20.340">
    <property type="entry name" value="ArgJ beta chain, C-terminal domain"/>
    <property type="match status" value="1"/>
</dbReference>
<comment type="catalytic activity">
    <reaction evidence="8">
        <text>L-glutamate + acetyl-CoA = N-acetyl-L-glutamate + CoA + H(+)</text>
        <dbReference type="Rhea" id="RHEA:24292"/>
        <dbReference type="ChEBI" id="CHEBI:15378"/>
        <dbReference type="ChEBI" id="CHEBI:29985"/>
        <dbReference type="ChEBI" id="CHEBI:44337"/>
        <dbReference type="ChEBI" id="CHEBI:57287"/>
        <dbReference type="ChEBI" id="CHEBI:57288"/>
        <dbReference type="EC" id="2.3.1.1"/>
    </reaction>
</comment>
<keyword evidence="8" id="KW-0511">Multifunctional enzyme</keyword>
<dbReference type="Pfam" id="PF01960">
    <property type="entry name" value="ArgJ"/>
    <property type="match status" value="1"/>
</dbReference>
<evidence type="ECO:0000256" key="4">
    <source>
        <dbReference type="ARBA" id="ARBA00022605"/>
    </source>
</evidence>
<dbReference type="Gene3D" id="3.60.70.12">
    <property type="entry name" value="L-amino peptidase D-ALA esterase/amidase"/>
    <property type="match status" value="1"/>
</dbReference>
<comment type="subcellular location">
    <subcellularLocation>
        <location evidence="8">Cytoplasm</location>
    </subcellularLocation>
</comment>
<evidence type="ECO:0000313" key="9">
    <source>
        <dbReference type="EMBL" id="TMQ46959.1"/>
    </source>
</evidence>
<organism evidence="9 10">
    <name type="scientific">Eiseniibacteriota bacterium</name>
    <dbReference type="NCBI Taxonomy" id="2212470"/>
    <lineage>
        <taxon>Bacteria</taxon>
        <taxon>Candidatus Eiseniibacteriota</taxon>
    </lineage>
</organism>
<sequence>MRGRRDHVLSAITSPRGFRAAGVECGIKPGRADLALIAADRACPAAGLFTTNLASAAPVVLSRRHLASGRARAVVANAGCANAATGSRGMEDARRMAELVSAGLHCPPAEVVVASTGVIGVPLPMERVSAGIGAALAALAPEGGADAARAILTTDTRPKEAGAEVGLGGRTVRIGAMAKGAGMIAPRMATMLAFLTTDAAIEPGPLRRALTDAVGESLNRVTVDGDTSTNDTAVILASGAAGNDPIRGPGPEYDAFRDALCGVARAIAHMIVRDGEGVTRVAEVRVEGARDTEEADRIARTVAESLLVKTALHGGDPNWGRILAAVGRSGVPVDESRVDIFLGDVWVAEGGSARDYPEEDARHALIAEDPVRFRIRLNAGPASSWMLTSDISKAYVEINASYRS</sequence>
<comment type="caution">
    <text evidence="9">The sequence shown here is derived from an EMBL/GenBank/DDBJ whole genome shotgun (WGS) entry which is preliminary data.</text>
</comment>
<dbReference type="GO" id="GO:0006592">
    <property type="term" value="P:ornithine biosynthetic process"/>
    <property type="evidence" value="ECO:0007669"/>
    <property type="project" value="TreeGrafter"/>
</dbReference>
<keyword evidence="6 8" id="KW-0068">Autocatalytic cleavage</keyword>
<feature type="chain" id="PRO_5023299250" description="Arginine biosynthesis bifunctional protein ArgJ alpha chain" evidence="8">
    <location>
        <begin position="1"/>
        <end position="189"/>
    </location>
</feature>